<keyword evidence="4 9" id="KW-0863">Zinc-finger</keyword>
<dbReference type="FunFam" id="3.30.160.60:FF:001289">
    <property type="entry name" value="Zinc finger protein 574"/>
    <property type="match status" value="1"/>
</dbReference>
<dbReference type="PROSITE" id="PS00028">
    <property type="entry name" value="ZINC_FINGER_C2H2_1"/>
    <property type="match status" value="3"/>
</dbReference>
<keyword evidence="7" id="KW-0804">Transcription</keyword>
<dbReference type="EMBL" id="JABSTU010004092">
    <property type="protein sequence ID" value="KAH7964253.1"/>
    <property type="molecule type" value="Genomic_DNA"/>
</dbReference>
<name>A0A9J6CZW6_RHIMP</name>
<dbReference type="FunFam" id="3.30.160.60:FF:000679">
    <property type="entry name" value="Zinc finger protein 341"/>
    <property type="match status" value="1"/>
</dbReference>
<feature type="domain" description="C2H2-type" evidence="10">
    <location>
        <begin position="121"/>
        <end position="148"/>
    </location>
</feature>
<evidence type="ECO:0000256" key="7">
    <source>
        <dbReference type="ARBA" id="ARBA00023163"/>
    </source>
</evidence>
<dbReference type="SMART" id="SM00355">
    <property type="entry name" value="ZnF_C2H2"/>
    <property type="match status" value="5"/>
</dbReference>
<gene>
    <name evidence="11" type="ORF">HPB51_027508</name>
</gene>
<evidence type="ECO:0000256" key="3">
    <source>
        <dbReference type="ARBA" id="ARBA00022737"/>
    </source>
</evidence>
<dbReference type="VEuPathDB" id="VectorBase:LOC119185218"/>
<evidence type="ECO:0000256" key="5">
    <source>
        <dbReference type="ARBA" id="ARBA00022833"/>
    </source>
</evidence>
<evidence type="ECO:0000313" key="12">
    <source>
        <dbReference type="Proteomes" id="UP000821866"/>
    </source>
</evidence>
<keyword evidence="3" id="KW-0677">Repeat</keyword>
<feature type="domain" description="C2H2-type" evidence="10">
    <location>
        <begin position="93"/>
        <end position="120"/>
    </location>
</feature>
<dbReference type="GO" id="GO:0002682">
    <property type="term" value="P:regulation of immune system process"/>
    <property type="evidence" value="ECO:0007669"/>
    <property type="project" value="TreeGrafter"/>
</dbReference>
<reference evidence="11" key="2">
    <citation type="submission" date="2021-09" db="EMBL/GenBank/DDBJ databases">
        <authorList>
            <person name="Jia N."/>
            <person name="Wang J."/>
            <person name="Shi W."/>
            <person name="Du L."/>
            <person name="Sun Y."/>
            <person name="Zhan W."/>
            <person name="Jiang J."/>
            <person name="Wang Q."/>
            <person name="Zhang B."/>
            <person name="Ji P."/>
            <person name="Sakyi L.B."/>
            <person name="Cui X."/>
            <person name="Yuan T."/>
            <person name="Jiang B."/>
            <person name="Yang W."/>
            <person name="Lam T.T.-Y."/>
            <person name="Chang Q."/>
            <person name="Ding S."/>
            <person name="Wang X."/>
            <person name="Zhu J."/>
            <person name="Ruan X."/>
            <person name="Zhao L."/>
            <person name="Wei J."/>
            <person name="Que T."/>
            <person name="Du C."/>
            <person name="Cheng J."/>
            <person name="Dai P."/>
            <person name="Han X."/>
            <person name="Huang E."/>
            <person name="Gao Y."/>
            <person name="Liu J."/>
            <person name="Shao H."/>
            <person name="Ye R."/>
            <person name="Li L."/>
            <person name="Wei W."/>
            <person name="Wang X."/>
            <person name="Wang C."/>
            <person name="Huo Q."/>
            <person name="Li W."/>
            <person name="Guo W."/>
            <person name="Chen H."/>
            <person name="Chen S."/>
            <person name="Zhou L."/>
            <person name="Zhou L."/>
            <person name="Ni X."/>
            <person name="Tian J."/>
            <person name="Zhou Y."/>
            <person name="Sheng Y."/>
            <person name="Liu T."/>
            <person name="Pan Y."/>
            <person name="Xia L."/>
            <person name="Li J."/>
            <person name="Zhao F."/>
            <person name="Cao W."/>
        </authorList>
    </citation>
    <scope>NUCLEOTIDE SEQUENCE</scope>
    <source>
        <strain evidence="11">Rmic-2018</strain>
        <tissue evidence="11">Larvae</tissue>
    </source>
</reference>
<keyword evidence="12" id="KW-1185">Reference proteome</keyword>
<proteinExistence type="predicted"/>
<dbReference type="InterPro" id="IPR036236">
    <property type="entry name" value="Znf_C2H2_sf"/>
</dbReference>
<comment type="caution">
    <text evidence="11">The sequence shown here is derived from an EMBL/GenBank/DDBJ whole genome shotgun (WGS) entry which is preliminary data.</text>
</comment>
<dbReference type="Proteomes" id="UP000821866">
    <property type="component" value="Unassembled WGS sequence"/>
</dbReference>
<dbReference type="PROSITE" id="PS50157">
    <property type="entry name" value="ZINC_FINGER_C2H2_2"/>
    <property type="match status" value="4"/>
</dbReference>
<dbReference type="PANTHER" id="PTHR24399">
    <property type="entry name" value="ZINC FINGER AND BTB DOMAIN-CONTAINING"/>
    <property type="match status" value="1"/>
</dbReference>
<evidence type="ECO:0000256" key="6">
    <source>
        <dbReference type="ARBA" id="ARBA00023015"/>
    </source>
</evidence>
<dbReference type="AlphaFoldDB" id="A0A9J6CZW6"/>
<evidence type="ECO:0000313" key="11">
    <source>
        <dbReference type="EMBL" id="KAH7964253.1"/>
    </source>
</evidence>
<dbReference type="PANTHER" id="PTHR24399:SF23">
    <property type="entry name" value="C2H2-TYPE DOMAIN-CONTAINING PROTEIN"/>
    <property type="match status" value="1"/>
</dbReference>
<feature type="domain" description="C2H2-type" evidence="10">
    <location>
        <begin position="236"/>
        <end position="266"/>
    </location>
</feature>
<dbReference type="GO" id="GO:0001817">
    <property type="term" value="P:regulation of cytokine production"/>
    <property type="evidence" value="ECO:0007669"/>
    <property type="project" value="TreeGrafter"/>
</dbReference>
<dbReference type="Gene3D" id="3.30.160.60">
    <property type="entry name" value="Classic Zinc Finger"/>
    <property type="match status" value="3"/>
</dbReference>
<keyword evidence="6" id="KW-0805">Transcription regulation</keyword>
<evidence type="ECO:0000259" key="10">
    <source>
        <dbReference type="PROSITE" id="PS50157"/>
    </source>
</evidence>
<dbReference type="GO" id="GO:0001227">
    <property type="term" value="F:DNA-binding transcription repressor activity, RNA polymerase II-specific"/>
    <property type="evidence" value="ECO:0007669"/>
    <property type="project" value="TreeGrafter"/>
</dbReference>
<dbReference type="Pfam" id="PF00096">
    <property type="entry name" value="zf-C2H2"/>
    <property type="match status" value="2"/>
</dbReference>
<evidence type="ECO:0000256" key="9">
    <source>
        <dbReference type="PROSITE-ProRule" id="PRU00042"/>
    </source>
</evidence>
<keyword evidence="8" id="KW-0539">Nucleus</keyword>
<evidence type="ECO:0000256" key="4">
    <source>
        <dbReference type="ARBA" id="ARBA00022771"/>
    </source>
</evidence>
<reference evidence="11" key="1">
    <citation type="journal article" date="2020" name="Cell">
        <title>Large-Scale Comparative Analyses of Tick Genomes Elucidate Their Genetic Diversity and Vector Capacities.</title>
        <authorList>
            <consortium name="Tick Genome and Microbiome Consortium (TIGMIC)"/>
            <person name="Jia N."/>
            <person name="Wang J."/>
            <person name="Shi W."/>
            <person name="Du L."/>
            <person name="Sun Y."/>
            <person name="Zhan W."/>
            <person name="Jiang J.F."/>
            <person name="Wang Q."/>
            <person name="Zhang B."/>
            <person name="Ji P."/>
            <person name="Bell-Sakyi L."/>
            <person name="Cui X.M."/>
            <person name="Yuan T.T."/>
            <person name="Jiang B.G."/>
            <person name="Yang W.F."/>
            <person name="Lam T.T."/>
            <person name="Chang Q.C."/>
            <person name="Ding S.J."/>
            <person name="Wang X.J."/>
            <person name="Zhu J.G."/>
            <person name="Ruan X.D."/>
            <person name="Zhao L."/>
            <person name="Wei J.T."/>
            <person name="Ye R.Z."/>
            <person name="Que T.C."/>
            <person name="Du C.H."/>
            <person name="Zhou Y.H."/>
            <person name="Cheng J.X."/>
            <person name="Dai P.F."/>
            <person name="Guo W.B."/>
            <person name="Han X.H."/>
            <person name="Huang E.J."/>
            <person name="Li L.F."/>
            <person name="Wei W."/>
            <person name="Gao Y.C."/>
            <person name="Liu J.Z."/>
            <person name="Shao H.Z."/>
            <person name="Wang X."/>
            <person name="Wang C.C."/>
            <person name="Yang T.C."/>
            <person name="Huo Q.B."/>
            <person name="Li W."/>
            <person name="Chen H.Y."/>
            <person name="Chen S.E."/>
            <person name="Zhou L.G."/>
            <person name="Ni X.B."/>
            <person name="Tian J.H."/>
            <person name="Sheng Y."/>
            <person name="Liu T."/>
            <person name="Pan Y.S."/>
            <person name="Xia L.Y."/>
            <person name="Li J."/>
            <person name="Zhao F."/>
            <person name="Cao W.C."/>
        </authorList>
    </citation>
    <scope>NUCLEOTIDE SEQUENCE</scope>
    <source>
        <strain evidence="11">Rmic-2018</strain>
    </source>
</reference>
<evidence type="ECO:0000256" key="2">
    <source>
        <dbReference type="ARBA" id="ARBA00022723"/>
    </source>
</evidence>
<protein>
    <recommendedName>
        <fullName evidence="10">C2H2-type domain-containing protein</fullName>
    </recommendedName>
</protein>
<organism evidence="11 12">
    <name type="scientific">Rhipicephalus microplus</name>
    <name type="common">Cattle tick</name>
    <name type="synonym">Boophilus microplus</name>
    <dbReference type="NCBI Taxonomy" id="6941"/>
    <lineage>
        <taxon>Eukaryota</taxon>
        <taxon>Metazoa</taxon>
        <taxon>Ecdysozoa</taxon>
        <taxon>Arthropoda</taxon>
        <taxon>Chelicerata</taxon>
        <taxon>Arachnida</taxon>
        <taxon>Acari</taxon>
        <taxon>Parasitiformes</taxon>
        <taxon>Ixodida</taxon>
        <taxon>Ixodoidea</taxon>
        <taxon>Ixodidae</taxon>
        <taxon>Rhipicephalinae</taxon>
        <taxon>Rhipicephalus</taxon>
        <taxon>Boophilus</taxon>
    </lineage>
</organism>
<evidence type="ECO:0000256" key="8">
    <source>
        <dbReference type="ARBA" id="ARBA00023242"/>
    </source>
</evidence>
<dbReference type="InterPro" id="IPR013087">
    <property type="entry name" value="Znf_C2H2_type"/>
</dbReference>
<sequence>MTTTGLAQDLVAVEKMTAGESTVIEMLPSGDLMTSELQVQVDEKGVEFIVANTAELKEIPRPAVQAVATSVTRGKRRNQMASETASQKGGKTQTCPFCSKAFCKNFDLQQHIRSHTGEKPFQCVICGRGFAQKSNVKKHMQTHKAVTADDVALVNSYSCPFCPFVGKTYFELKSHLTFHKQEKAAAKSSTRADKLKSHLLTHSGVRPYECRTCGRGFTQKQRLHEHEKLHSDVRSYQCTSCQQSFLNRKALDDHACAGAAHHNRQAWSAALRGQRRRFNSPRAVKARARLAKGRSTAAEDGVDELAGEPVELGKGVGEKQLDSTGPNLEELECAEDIPTAHIEIISATGDLDTAVAAVTQVYQPVEETVVVNGVEETTILYEAVDEPYSEVV</sequence>
<evidence type="ECO:0000256" key="1">
    <source>
        <dbReference type="ARBA" id="ARBA00004123"/>
    </source>
</evidence>
<feature type="domain" description="C2H2-type" evidence="10">
    <location>
        <begin position="208"/>
        <end position="235"/>
    </location>
</feature>
<dbReference type="GO" id="GO:0005654">
    <property type="term" value="C:nucleoplasm"/>
    <property type="evidence" value="ECO:0007669"/>
    <property type="project" value="TreeGrafter"/>
</dbReference>
<dbReference type="SUPFAM" id="SSF57667">
    <property type="entry name" value="beta-beta-alpha zinc fingers"/>
    <property type="match status" value="2"/>
</dbReference>
<dbReference type="GO" id="GO:0000978">
    <property type="term" value="F:RNA polymerase II cis-regulatory region sequence-specific DNA binding"/>
    <property type="evidence" value="ECO:0007669"/>
    <property type="project" value="TreeGrafter"/>
</dbReference>
<comment type="subcellular location">
    <subcellularLocation>
        <location evidence="1">Nucleus</location>
    </subcellularLocation>
</comment>
<dbReference type="GO" id="GO:0008270">
    <property type="term" value="F:zinc ion binding"/>
    <property type="evidence" value="ECO:0007669"/>
    <property type="project" value="UniProtKB-KW"/>
</dbReference>
<accession>A0A9J6CZW6</accession>
<keyword evidence="5" id="KW-0862">Zinc</keyword>
<keyword evidence="2" id="KW-0479">Metal-binding</keyword>